<gene>
    <name evidence="1" type="ORF">RsTaC01_0266</name>
</gene>
<accession>A0AA48KZQ7</accession>
<dbReference type="SUPFAM" id="SSF109604">
    <property type="entry name" value="HD-domain/PDEase-like"/>
    <property type="match status" value="1"/>
</dbReference>
<dbReference type="Proteomes" id="UP001335720">
    <property type="component" value="Chromosome"/>
</dbReference>
<dbReference type="Gene3D" id="1.10.3210.10">
    <property type="entry name" value="Hypothetical protein af1432"/>
    <property type="match status" value="1"/>
</dbReference>
<reference evidence="1" key="1">
    <citation type="journal article" date="2023" name="ISME J.">
        <title>Emergence of putative energy parasites within Clostridia revealed by genome analysis of a novel endosymbiotic clade.</title>
        <authorList>
            <person name="Takahashi K."/>
            <person name="Kuwahara H."/>
            <person name="Horikawa Y."/>
            <person name="Izawa K."/>
            <person name="Kato D."/>
            <person name="Inagaki T."/>
            <person name="Yuki M."/>
            <person name="Ohkuma M."/>
            <person name="Hongoh Y."/>
        </authorList>
    </citation>
    <scope>NUCLEOTIDE SEQUENCE</scope>
    <source>
        <strain evidence="1">RsTa-C01</strain>
    </source>
</reference>
<protein>
    <submittedName>
        <fullName evidence="1">HD family phosphohydrolase</fullName>
    </submittedName>
</protein>
<dbReference type="EMBL" id="AP027925">
    <property type="protein sequence ID" value="BED92519.1"/>
    <property type="molecule type" value="Genomic_DNA"/>
</dbReference>
<organism evidence="1">
    <name type="scientific">Candidatus Paraimprobicoccus trichonymphae</name>
    <dbReference type="NCBI Taxonomy" id="3033793"/>
    <lineage>
        <taxon>Bacteria</taxon>
        <taxon>Bacillati</taxon>
        <taxon>Bacillota</taxon>
        <taxon>Clostridia</taxon>
        <taxon>Candidatus Paraimprobicoccus</taxon>
    </lineage>
</organism>
<dbReference type="KEGG" id="ptrh:RsTaC01_0266"/>
<sequence length="198" mass="23063">MIDINQKLNFMKIYKENITREGSTELLNWLENTDFFRAPASTRYHGACEGGLVTHSISVYNVLINRFFEKNIDEKETFAICGLLHDVCKINFYKLSMRNVKNEITGSWEKQSYYSVDDTFPYGHGEKSVFLIERFMKLKSVEAISIRWHMGGFDDSVRTGGFSISQSYYKYPLAVKLHSADLESSYLHEKNTSDMMRR</sequence>
<dbReference type="AlphaFoldDB" id="A0AA48KZQ7"/>
<proteinExistence type="predicted"/>
<name>A0AA48KZQ7_9FIRM</name>
<evidence type="ECO:0000313" key="1">
    <source>
        <dbReference type="EMBL" id="BED92519.1"/>
    </source>
</evidence>